<evidence type="ECO:0000256" key="4">
    <source>
        <dbReference type="PROSITE-ProRule" id="PRU00175"/>
    </source>
</evidence>
<feature type="region of interest" description="Disordered" evidence="5">
    <location>
        <begin position="928"/>
        <end position="952"/>
    </location>
</feature>
<organism evidence="10 11">
    <name type="scientific">Magnaporthiopsis poae (strain ATCC 64411 / 73-15)</name>
    <name type="common">Kentucky bluegrass fungus</name>
    <name type="synonym">Magnaporthe poae</name>
    <dbReference type="NCBI Taxonomy" id="644358"/>
    <lineage>
        <taxon>Eukaryota</taxon>
        <taxon>Fungi</taxon>
        <taxon>Dikarya</taxon>
        <taxon>Ascomycota</taxon>
        <taxon>Pezizomycotina</taxon>
        <taxon>Sordariomycetes</taxon>
        <taxon>Sordariomycetidae</taxon>
        <taxon>Magnaporthales</taxon>
        <taxon>Magnaporthaceae</taxon>
        <taxon>Magnaporthiopsis</taxon>
    </lineage>
</organism>
<evidence type="ECO:0000313" key="11">
    <source>
        <dbReference type="Proteomes" id="UP000011715"/>
    </source>
</evidence>
<dbReference type="GO" id="GO:0005634">
    <property type="term" value="C:nucleus"/>
    <property type="evidence" value="ECO:0007669"/>
    <property type="project" value="TreeGrafter"/>
</dbReference>
<dbReference type="Pfam" id="PF00271">
    <property type="entry name" value="Helicase_C"/>
    <property type="match status" value="1"/>
</dbReference>
<dbReference type="VEuPathDB" id="FungiDB:MAPG_06316"/>
<dbReference type="Gene3D" id="3.40.50.300">
    <property type="entry name" value="P-loop containing nucleotide triphosphate hydrolases"/>
    <property type="match status" value="1"/>
</dbReference>
<reference evidence="10" key="5">
    <citation type="submission" date="2015-06" db="UniProtKB">
        <authorList>
            <consortium name="EnsemblFungi"/>
        </authorList>
    </citation>
    <scope>IDENTIFICATION</scope>
    <source>
        <strain evidence="10">ATCC 64411</strain>
    </source>
</reference>
<dbReference type="GO" id="GO:0008270">
    <property type="term" value="F:zinc ion binding"/>
    <property type="evidence" value="ECO:0007669"/>
    <property type="project" value="UniProtKB-KW"/>
</dbReference>
<keyword evidence="4" id="KW-0862">Zinc</keyword>
<keyword evidence="3" id="KW-0067">ATP-binding</keyword>
<dbReference type="SUPFAM" id="SSF57850">
    <property type="entry name" value="RING/U-box"/>
    <property type="match status" value="1"/>
</dbReference>
<evidence type="ECO:0000256" key="3">
    <source>
        <dbReference type="ARBA" id="ARBA00022840"/>
    </source>
</evidence>
<dbReference type="InterPro" id="IPR050628">
    <property type="entry name" value="SNF2_RAD54_helicase_TF"/>
</dbReference>
<dbReference type="EMBL" id="ADBL01001525">
    <property type="status" value="NOT_ANNOTATED_CDS"/>
    <property type="molecule type" value="Genomic_DNA"/>
</dbReference>
<reference evidence="9" key="3">
    <citation type="submission" date="2011-03" db="EMBL/GenBank/DDBJ databases">
        <title>Annotation of Magnaporthe poae ATCC 64411.</title>
        <authorList>
            <person name="Ma L.-J."/>
            <person name="Dead R."/>
            <person name="Young S.K."/>
            <person name="Zeng Q."/>
            <person name="Gargeya S."/>
            <person name="Fitzgerald M."/>
            <person name="Haas B."/>
            <person name="Abouelleil A."/>
            <person name="Alvarado L."/>
            <person name="Arachchi H.M."/>
            <person name="Berlin A."/>
            <person name="Brown A."/>
            <person name="Chapman S.B."/>
            <person name="Chen Z."/>
            <person name="Dunbar C."/>
            <person name="Freedman E."/>
            <person name="Gearin G."/>
            <person name="Gellesch M."/>
            <person name="Goldberg J."/>
            <person name="Griggs A."/>
            <person name="Gujja S."/>
            <person name="Heiman D."/>
            <person name="Howarth C."/>
            <person name="Larson L."/>
            <person name="Lui A."/>
            <person name="MacDonald P.J.P."/>
            <person name="Mehta T."/>
            <person name="Montmayeur A."/>
            <person name="Murphy C."/>
            <person name="Neiman D."/>
            <person name="Pearson M."/>
            <person name="Priest M."/>
            <person name="Roberts A."/>
            <person name="Saif S."/>
            <person name="Shea T."/>
            <person name="Shenoy N."/>
            <person name="Sisk P."/>
            <person name="Stolte C."/>
            <person name="Sykes S."/>
            <person name="Yandava C."/>
            <person name="Wortman J."/>
            <person name="Nusbaum C."/>
            <person name="Birren B."/>
        </authorList>
    </citation>
    <scope>NUCLEOTIDE SEQUENCE</scope>
    <source>
        <strain evidence="9">ATCC 64411</strain>
    </source>
</reference>
<accession>A0A0C4E1P9</accession>
<feature type="domain" description="RING-type" evidence="6">
    <location>
        <begin position="703"/>
        <end position="746"/>
    </location>
</feature>
<dbReference type="PANTHER" id="PTHR45626:SF52">
    <property type="entry name" value="SINGLE-STRANDED DNA-DEPENDENT ATPASE (EUROFUNG)"/>
    <property type="match status" value="1"/>
</dbReference>
<evidence type="ECO:0000313" key="9">
    <source>
        <dbReference type="EMBL" id="KLU87315.1"/>
    </source>
</evidence>
<dbReference type="EnsemblFungi" id="MAPG_06316T0">
    <property type="protein sequence ID" value="MAPG_06316T0"/>
    <property type="gene ID" value="MAPG_06316"/>
</dbReference>
<reference evidence="11" key="2">
    <citation type="submission" date="2010-05" db="EMBL/GenBank/DDBJ databases">
        <title>The genome sequence of Magnaporthe poae strain ATCC 64411.</title>
        <authorList>
            <person name="Ma L.-J."/>
            <person name="Dead R."/>
            <person name="Young S."/>
            <person name="Zeng Q."/>
            <person name="Koehrsen M."/>
            <person name="Alvarado L."/>
            <person name="Berlin A."/>
            <person name="Chapman S.B."/>
            <person name="Chen Z."/>
            <person name="Freedman E."/>
            <person name="Gellesch M."/>
            <person name="Goldberg J."/>
            <person name="Griggs A."/>
            <person name="Gujja S."/>
            <person name="Heilman E.R."/>
            <person name="Heiman D."/>
            <person name="Hepburn T."/>
            <person name="Howarth C."/>
            <person name="Jen D."/>
            <person name="Larson L."/>
            <person name="Mehta T."/>
            <person name="Neiman D."/>
            <person name="Pearson M."/>
            <person name="Roberts A."/>
            <person name="Saif S."/>
            <person name="Shea T."/>
            <person name="Shenoy N."/>
            <person name="Sisk P."/>
            <person name="Stolte C."/>
            <person name="Sykes S."/>
            <person name="Walk T."/>
            <person name="White J."/>
            <person name="Yandava C."/>
            <person name="Haas B."/>
            <person name="Nusbaum C."/>
            <person name="Birren B."/>
        </authorList>
    </citation>
    <scope>NUCLEOTIDE SEQUENCE [LARGE SCALE GENOMIC DNA]</scope>
    <source>
        <strain evidence="11">ATCC 64411 / 73-15</strain>
    </source>
</reference>
<reference evidence="10" key="4">
    <citation type="journal article" date="2015" name="G3 (Bethesda)">
        <title>Genome sequences of three phytopathogenic species of the Magnaporthaceae family of fungi.</title>
        <authorList>
            <person name="Okagaki L.H."/>
            <person name="Nunes C.C."/>
            <person name="Sailsbery J."/>
            <person name="Clay B."/>
            <person name="Brown D."/>
            <person name="John T."/>
            <person name="Oh Y."/>
            <person name="Young N."/>
            <person name="Fitzgerald M."/>
            <person name="Haas B.J."/>
            <person name="Zeng Q."/>
            <person name="Young S."/>
            <person name="Adiconis X."/>
            <person name="Fan L."/>
            <person name="Levin J.Z."/>
            <person name="Mitchell T.K."/>
            <person name="Okubara P.A."/>
            <person name="Farman M.L."/>
            <person name="Kohn L.M."/>
            <person name="Birren B."/>
            <person name="Ma L.-J."/>
            <person name="Dean R.A."/>
        </authorList>
    </citation>
    <scope>NUCLEOTIDE SEQUENCE</scope>
    <source>
        <strain evidence="10">ATCC 64411 / 73-15</strain>
    </source>
</reference>
<dbReference type="PANTHER" id="PTHR45626">
    <property type="entry name" value="TRANSCRIPTION TERMINATION FACTOR 2-RELATED"/>
    <property type="match status" value="1"/>
</dbReference>
<keyword evidence="11" id="KW-1185">Reference proteome</keyword>
<gene>
    <name evidence="9" type="ORF">MAPG_06316</name>
</gene>
<dbReference type="SMART" id="SM00490">
    <property type="entry name" value="HELICc"/>
    <property type="match status" value="1"/>
</dbReference>
<feature type="compositionally biased region" description="Basic and acidic residues" evidence="5">
    <location>
        <begin position="1"/>
        <end position="17"/>
    </location>
</feature>
<evidence type="ECO:0000259" key="7">
    <source>
        <dbReference type="PROSITE" id="PS51192"/>
    </source>
</evidence>
<feature type="region of interest" description="Disordered" evidence="5">
    <location>
        <begin position="1"/>
        <end position="42"/>
    </location>
</feature>
<reference evidence="9" key="1">
    <citation type="submission" date="2010-05" db="EMBL/GenBank/DDBJ databases">
        <title>The Genome Sequence of Magnaporthe poae strain ATCC 64411.</title>
        <authorList>
            <consortium name="The Broad Institute Genome Sequencing Platform"/>
            <consortium name="Broad Institute Genome Sequencing Center for Infectious Disease"/>
            <person name="Ma L.-J."/>
            <person name="Dead R."/>
            <person name="Young S."/>
            <person name="Zeng Q."/>
            <person name="Koehrsen M."/>
            <person name="Alvarado L."/>
            <person name="Berlin A."/>
            <person name="Chapman S.B."/>
            <person name="Chen Z."/>
            <person name="Freedman E."/>
            <person name="Gellesch M."/>
            <person name="Goldberg J."/>
            <person name="Griggs A."/>
            <person name="Gujja S."/>
            <person name="Heilman E.R."/>
            <person name="Heiman D."/>
            <person name="Hepburn T."/>
            <person name="Howarth C."/>
            <person name="Jen D."/>
            <person name="Larson L."/>
            <person name="Mehta T."/>
            <person name="Neiman D."/>
            <person name="Pearson M."/>
            <person name="Roberts A."/>
            <person name="Saif S."/>
            <person name="Shea T."/>
            <person name="Shenoy N."/>
            <person name="Sisk P."/>
            <person name="Stolte C."/>
            <person name="Sykes S."/>
            <person name="Walk T."/>
            <person name="White J."/>
            <person name="Yandava C."/>
            <person name="Haas B."/>
            <person name="Nusbaum C."/>
            <person name="Birren B."/>
        </authorList>
    </citation>
    <scope>NUCLEOTIDE SEQUENCE</scope>
    <source>
        <strain evidence="9">ATCC 64411</strain>
    </source>
</reference>
<sequence length="952" mass="104972">MDHFNNIEAQKRQHSEDDGGDATYPSKRPTPEQASFHQERLPVTEALLDWTPAQPQPPASPQQGHIPCEIVSVSAGGSDGAPIVCYGMLPDIEMLLRWPANETEQSSSDQQDQTKFMPLHLDLKSDHALVSTTKGSAIGTLSNKGFELLSACATGTPECFLTAWILTSEWTSTTAEASDKKKLNKGLFINIDLLFFGPRGSGGRLASDLGSRMSFLQKPHEDLCAGTYENPQSLQLPSSIVFQASRMAVELQVERHSGPFQTEEDEAPDIDVTDGGSAAALNDLVQNIDSFFDYLPRHRPLSVVHKDGRVLAKLYDHQQEAMEWILQRELEISPDGGDALWEQSTLPSGEICYQHLITGAKSRVPSDFKGGILADDMGLGKTLTTLAAVATSTPQGSGKATLVVVPSELLMNTWIEEIKRHFYPGSVRYFKYHGSERHNLDAIFHQQDLVLTTYGTVMADRRRASSAIHSSKWYRLILDEAHSIRNWGTKQFDAVNSIPSQIRWCLTGTPIQNSLDDLGSLVKFLRMPIFSDPATFRKYLTKLSRSRAHPEGEFANLRLILSSICLRRSRDIMPASHGLTEERRYPKFTEAELGQYNTLKTACRNAIAISGKKSTGAGAAASTEHTIMEALLRLRMFCNNGEEAYRLNLSSILTRGGGSSRSLPDEVLSYLQQKGEATCHYCSVDIVSLGPSVSVSEGGESSCSTPESDPSLACLTHCLHLLCNDCTQTYRSSQAEGQPFTCPICSNIHDSGSVFDEQTPHGRDGTDHPGPQRYPSKIKALVDDIRAHSLAGKCVVFTFWKKTLDIVGKALEAQGIKHLRVDGDVSPKKRGNILLKFQTRHAFSVLLITFSTGAVGLNGLTVANRVHILEPQWNPAAEKQAIGRLLRLDQSKKVTIVRYAMEKSIEVSVQNKQLRKLQLAGGGFAKQLSPDERRARKQEQMEELQKCLDGGE</sequence>
<dbReference type="Pfam" id="PF00176">
    <property type="entry name" value="SNF2-rel_dom"/>
    <property type="match status" value="1"/>
</dbReference>
<dbReference type="AlphaFoldDB" id="A0A0C4E1P9"/>
<name>A0A0C4E1P9_MAGP6</name>
<keyword evidence="4" id="KW-0863">Zinc-finger</keyword>
<evidence type="ECO:0000256" key="2">
    <source>
        <dbReference type="ARBA" id="ARBA00022801"/>
    </source>
</evidence>
<protein>
    <submittedName>
        <fullName evidence="9">DNA repair and recombination protein RAD5C</fullName>
    </submittedName>
</protein>
<dbReference type="Gene3D" id="3.40.50.10810">
    <property type="entry name" value="Tandem AAA-ATPase domain"/>
    <property type="match status" value="1"/>
</dbReference>
<feature type="domain" description="Helicase ATP-binding" evidence="7">
    <location>
        <begin position="362"/>
        <end position="528"/>
    </location>
</feature>
<dbReference type="CDD" id="cd18008">
    <property type="entry name" value="DEXDc_SHPRH-like"/>
    <property type="match status" value="1"/>
</dbReference>
<evidence type="ECO:0000259" key="8">
    <source>
        <dbReference type="PROSITE" id="PS51194"/>
    </source>
</evidence>
<dbReference type="PROSITE" id="PS51194">
    <property type="entry name" value="HELICASE_CTER"/>
    <property type="match status" value="1"/>
</dbReference>
<feature type="compositionally biased region" description="Basic and acidic residues" evidence="5">
    <location>
        <begin position="929"/>
        <end position="946"/>
    </location>
</feature>
<dbReference type="PROSITE" id="PS51192">
    <property type="entry name" value="HELICASE_ATP_BIND_1"/>
    <property type="match status" value="1"/>
</dbReference>
<dbReference type="InterPro" id="IPR001841">
    <property type="entry name" value="Znf_RING"/>
</dbReference>
<keyword evidence="4" id="KW-0479">Metal-binding</keyword>
<dbReference type="PROSITE" id="PS50089">
    <property type="entry name" value="ZF_RING_2"/>
    <property type="match status" value="1"/>
</dbReference>
<dbReference type="GO" id="GO:0005524">
    <property type="term" value="F:ATP binding"/>
    <property type="evidence" value="ECO:0007669"/>
    <property type="project" value="UniProtKB-KW"/>
</dbReference>
<keyword evidence="2" id="KW-0378">Hydrolase</keyword>
<dbReference type="Proteomes" id="UP000011715">
    <property type="component" value="Unassembled WGS sequence"/>
</dbReference>
<dbReference type="GO" id="GO:0016787">
    <property type="term" value="F:hydrolase activity"/>
    <property type="evidence" value="ECO:0007669"/>
    <property type="project" value="UniProtKB-KW"/>
</dbReference>
<dbReference type="EMBL" id="GL876970">
    <property type="protein sequence ID" value="KLU87315.1"/>
    <property type="molecule type" value="Genomic_DNA"/>
</dbReference>
<evidence type="ECO:0000313" key="10">
    <source>
        <dbReference type="EnsemblFungi" id="MAPG_06316T0"/>
    </source>
</evidence>
<dbReference type="GO" id="GO:0006281">
    <property type="term" value="P:DNA repair"/>
    <property type="evidence" value="ECO:0007669"/>
    <property type="project" value="TreeGrafter"/>
</dbReference>
<dbReference type="CDD" id="cd18793">
    <property type="entry name" value="SF2_C_SNF"/>
    <property type="match status" value="1"/>
</dbReference>
<dbReference type="SUPFAM" id="SSF52540">
    <property type="entry name" value="P-loop containing nucleoside triphosphate hydrolases"/>
    <property type="match status" value="2"/>
</dbReference>
<evidence type="ECO:0000256" key="5">
    <source>
        <dbReference type="SAM" id="MobiDB-lite"/>
    </source>
</evidence>
<dbReference type="OrthoDB" id="448448at2759"/>
<proteinExistence type="predicted"/>
<dbReference type="InterPro" id="IPR000330">
    <property type="entry name" value="SNF2_N"/>
</dbReference>
<dbReference type="OMA" id="HIMEPSW"/>
<dbReference type="STRING" id="644358.A0A0C4E1P9"/>
<dbReference type="eggNOG" id="KOG1001">
    <property type="taxonomic scope" value="Eukaryota"/>
</dbReference>
<evidence type="ECO:0000259" key="6">
    <source>
        <dbReference type="PROSITE" id="PS50089"/>
    </source>
</evidence>
<dbReference type="InterPro" id="IPR014001">
    <property type="entry name" value="Helicase_ATP-bd"/>
</dbReference>
<dbReference type="InterPro" id="IPR027417">
    <property type="entry name" value="P-loop_NTPase"/>
</dbReference>
<keyword evidence="1" id="KW-0547">Nucleotide-binding</keyword>
<dbReference type="GO" id="GO:0008094">
    <property type="term" value="F:ATP-dependent activity, acting on DNA"/>
    <property type="evidence" value="ECO:0007669"/>
    <property type="project" value="TreeGrafter"/>
</dbReference>
<evidence type="ECO:0000256" key="1">
    <source>
        <dbReference type="ARBA" id="ARBA00022741"/>
    </source>
</evidence>
<dbReference type="InterPro" id="IPR038718">
    <property type="entry name" value="SNF2-like_sf"/>
</dbReference>
<dbReference type="InterPro" id="IPR049730">
    <property type="entry name" value="SNF2/RAD54-like_C"/>
</dbReference>
<feature type="domain" description="Helicase C-terminal" evidence="8">
    <location>
        <begin position="777"/>
        <end position="945"/>
    </location>
</feature>
<dbReference type="SMART" id="SM00487">
    <property type="entry name" value="DEXDc"/>
    <property type="match status" value="1"/>
</dbReference>
<dbReference type="InterPro" id="IPR001650">
    <property type="entry name" value="Helicase_C-like"/>
</dbReference>